<evidence type="ECO:0000256" key="1">
    <source>
        <dbReference type="ARBA" id="ARBA00005706"/>
    </source>
</evidence>
<dbReference type="OMA" id="ANAVWWR"/>
<evidence type="ECO:0000256" key="3">
    <source>
        <dbReference type="ARBA" id="ARBA00023033"/>
    </source>
</evidence>
<evidence type="ECO:0000313" key="5">
    <source>
        <dbReference type="Proteomes" id="UP000076078"/>
    </source>
</evidence>
<dbReference type="EMBL" id="LODT01000034">
    <property type="protein sequence ID" value="KYQ91737.1"/>
    <property type="molecule type" value="Genomic_DNA"/>
</dbReference>
<dbReference type="STRING" id="361077.A0A151ZCQ7"/>
<keyword evidence="5" id="KW-1185">Reference proteome</keyword>
<organism evidence="4 5">
    <name type="scientific">Tieghemostelium lacteum</name>
    <name type="common">Slime mold</name>
    <name type="synonym">Dictyostelium lacteum</name>
    <dbReference type="NCBI Taxonomy" id="361077"/>
    <lineage>
        <taxon>Eukaryota</taxon>
        <taxon>Amoebozoa</taxon>
        <taxon>Evosea</taxon>
        <taxon>Eumycetozoa</taxon>
        <taxon>Dictyostelia</taxon>
        <taxon>Dictyosteliales</taxon>
        <taxon>Raperosteliaceae</taxon>
        <taxon>Tieghemostelium</taxon>
    </lineage>
</organism>
<accession>A0A151ZCQ7</accession>
<comment type="similarity">
    <text evidence="1">Belongs to the flavin-dependent halogenase family.</text>
</comment>
<evidence type="ECO:0000256" key="2">
    <source>
        <dbReference type="ARBA" id="ARBA00023002"/>
    </source>
</evidence>
<reference evidence="4 5" key="1">
    <citation type="submission" date="2015-12" db="EMBL/GenBank/DDBJ databases">
        <title>Dictyostelia acquired genes for synthesis and detection of signals that induce cell-type specialization by lateral gene transfer from prokaryotes.</title>
        <authorList>
            <person name="Gloeckner G."/>
            <person name="Schaap P."/>
        </authorList>
    </citation>
    <scope>NUCLEOTIDE SEQUENCE [LARGE SCALE GENOMIC DNA]</scope>
    <source>
        <strain evidence="4 5">TK</strain>
    </source>
</reference>
<dbReference type="InterPro" id="IPR050816">
    <property type="entry name" value="Flavin-dep_Halogenase_NPB"/>
</dbReference>
<name>A0A151ZCQ7_TIELA</name>
<comment type="caution">
    <text evidence="4">The sequence shown here is derived from an EMBL/GenBank/DDBJ whole genome shotgun (WGS) entry which is preliminary data.</text>
</comment>
<dbReference type="InterPro" id="IPR036188">
    <property type="entry name" value="FAD/NAD-bd_sf"/>
</dbReference>
<sequence>MDVINDTIFYDVVIIGGGIAGLSSCRHLLLNIPDLCNKRIAIIEPRSAERNNLNEDYKVGESTVEVSAMFFSKELQLQDYLIENHPPKFSLQFHWPKEAEKTDTMDDYYSTWAVKNPDIQAFQLNRCKMERDLLKMVIDQGAVYYHGRVKDIDLTKGDNVKTLSVQILSDTENFYDQKVIDNILIQTDYIVDASGRNFAIGSRTDNVLKDPKHLFGLQNASTWVRVKNVDKKLFDFNNPNVTASWYYATNHFFGHGYWIWMIPLERGSHDFSIGVSYHRDKIDPSQLNSYEKFMNFLEKNQKILYNLISSGELVDFHRWPKLAHTSKVFFSEDNWAVLGDAAAIFDPFYSTGMIMIAFEVECLTELIKMRLQKNWNSYSLKRKTFDKLIRAVTQINNHLIKDHSNHLGNASVMSWRIYIESSNYFGILLPAYIGKYHLCPEFSEKFLQGHEKNLQVRNDILRVFDDIIERGLNIGFMDNHRGGQLLGDWSPTSSWDYDKCLSLCKYEHKRLNLPLCLAWTSFYQSLSFLKIFMTAYGYKSVLNPLFHSTVSHSLWNFSKFYMVSWVHWYKNRSRPVNAYYQDINDNFKSYKASNALVPWKY</sequence>
<dbReference type="Gene3D" id="3.50.50.60">
    <property type="entry name" value="FAD/NAD(P)-binding domain"/>
    <property type="match status" value="1"/>
</dbReference>
<dbReference type="InParanoid" id="A0A151ZCQ7"/>
<dbReference type="InterPro" id="IPR006905">
    <property type="entry name" value="Flavin_halogenase"/>
</dbReference>
<evidence type="ECO:0000313" key="4">
    <source>
        <dbReference type="EMBL" id="KYQ91737.1"/>
    </source>
</evidence>
<dbReference type="OrthoDB" id="2647594at2759"/>
<dbReference type="Pfam" id="PF04820">
    <property type="entry name" value="Trp_halogenase"/>
    <property type="match status" value="1"/>
</dbReference>
<dbReference type="SUPFAM" id="SSF51905">
    <property type="entry name" value="FAD/NAD(P)-binding domain"/>
    <property type="match status" value="1"/>
</dbReference>
<dbReference type="PANTHER" id="PTHR43747">
    <property type="entry name" value="FAD-BINDING PROTEIN"/>
    <property type="match status" value="1"/>
</dbReference>
<gene>
    <name evidence="4" type="ORF">DLAC_07521</name>
</gene>
<keyword evidence="2" id="KW-0560">Oxidoreductase</keyword>
<dbReference type="Proteomes" id="UP000076078">
    <property type="component" value="Unassembled WGS sequence"/>
</dbReference>
<dbReference type="GO" id="GO:0004497">
    <property type="term" value="F:monooxygenase activity"/>
    <property type="evidence" value="ECO:0007669"/>
    <property type="project" value="UniProtKB-KW"/>
</dbReference>
<dbReference type="PANTHER" id="PTHR43747:SF5">
    <property type="entry name" value="FAD-BINDING DOMAIN-CONTAINING PROTEIN"/>
    <property type="match status" value="1"/>
</dbReference>
<protein>
    <submittedName>
        <fullName evidence="4">Uncharacterized protein</fullName>
    </submittedName>
</protein>
<proteinExistence type="inferred from homology"/>
<keyword evidence="3" id="KW-0503">Monooxygenase</keyword>
<dbReference type="AlphaFoldDB" id="A0A151ZCQ7"/>